<evidence type="ECO:0000313" key="2">
    <source>
        <dbReference type="Proteomes" id="UP001145114"/>
    </source>
</evidence>
<dbReference type="Proteomes" id="UP001145114">
    <property type="component" value="Unassembled WGS sequence"/>
</dbReference>
<gene>
    <name evidence="1" type="ORF">EV182_001041</name>
</gene>
<keyword evidence="2" id="KW-1185">Reference proteome</keyword>
<organism evidence="1 2">
    <name type="scientific">Spiromyces aspiralis</name>
    <dbReference type="NCBI Taxonomy" id="68401"/>
    <lineage>
        <taxon>Eukaryota</taxon>
        <taxon>Fungi</taxon>
        <taxon>Fungi incertae sedis</taxon>
        <taxon>Zoopagomycota</taxon>
        <taxon>Kickxellomycotina</taxon>
        <taxon>Kickxellomycetes</taxon>
        <taxon>Kickxellales</taxon>
        <taxon>Kickxellaceae</taxon>
        <taxon>Spiromyces</taxon>
    </lineage>
</organism>
<comment type="caution">
    <text evidence="1">The sequence shown here is derived from an EMBL/GenBank/DDBJ whole genome shotgun (WGS) entry which is preliminary data.</text>
</comment>
<reference evidence="1" key="1">
    <citation type="submission" date="2022-06" db="EMBL/GenBank/DDBJ databases">
        <title>Phylogenomic reconstructions and comparative analyses of Kickxellomycotina fungi.</title>
        <authorList>
            <person name="Reynolds N.K."/>
            <person name="Stajich J.E."/>
            <person name="Barry K."/>
            <person name="Grigoriev I.V."/>
            <person name="Crous P."/>
            <person name="Smith M.E."/>
        </authorList>
    </citation>
    <scope>NUCLEOTIDE SEQUENCE</scope>
    <source>
        <strain evidence="1">RSA 2271</strain>
    </source>
</reference>
<sequence>MLIHTQNSANGSAASLPCSCIYHQMNIENVYMQEISHIMDRLRAARGQGLISLEDRLHERCLNEGTQSTHEFLTELRAHFVQLAPLDANSVLDYLDICIYLTQIESLPTVSRTFAGPVYEFPGEACDFLLKCRFSTNPADGFECQIYFAVFKYSN</sequence>
<accession>A0ACC1HHP5</accession>
<name>A0ACC1HHP5_9FUNG</name>
<evidence type="ECO:0000313" key="1">
    <source>
        <dbReference type="EMBL" id="KAJ1675555.1"/>
    </source>
</evidence>
<proteinExistence type="predicted"/>
<protein>
    <submittedName>
        <fullName evidence="1">Uncharacterized protein</fullName>
    </submittedName>
</protein>
<dbReference type="EMBL" id="JAMZIH010005255">
    <property type="protein sequence ID" value="KAJ1675555.1"/>
    <property type="molecule type" value="Genomic_DNA"/>
</dbReference>